<dbReference type="PROSITE" id="PS51450">
    <property type="entry name" value="LRR"/>
    <property type="match status" value="5"/>
</dbReference>
<feature type="compositionally biased region" description="Basic and acidic residues" evidence="3">
    <location>
        <begin position="871"/>
        <end position="880"/>
    </location>
</feature>
<feature type="compositionally biased region" description="Basic and acidic residues" evidence="3">
    <location>
        <begin position="891"/>
        <end position="900"/>
    </location>
</feature>
<feature type="compositionally biased region" description="Low complexity" evidence="3">
    <location>
        <begin position="7"/>
        <end position="23"/>
    </location>
</feature>
<feature type="region of interest" description="Disordered" evidence="3">
    <location>
        <begin position="655"/>
        <end position="857"/>
    </location>
</feature>
<feature type="compositionally biased region" description="Low complexity" evidence="3">
    <location>
        <begin position="793"/>
        <end position="823"/>
    </location>
</feature>
<feature type="compositionally biased region" description="Low complexity" evidence="3">
    <location>
        <begin position="1061"/>
        <end position="1072"/>
    </location>
</feature>
<feature type="region of interest" description="Disordered" evidence="3">
    <location>
        <begin position="1"/>
        <end position="117"/>
    </location>
</feature>
<keyword evidence="2" id="KW-0677">Repeat</keyword>
<feature type="region of interest" description="Disordered" evidence="3">
    <location>
        <begin position="871"/>
        <end position="1042"/>
    </location>
</feature>
<evidence type="ECO:0000256" key="3">
    <source>
        <dbReference type="SAM" id="MobiDB-lite"/>
    </source>
</evidence>
<feature type="compositionally biased region" description="Basic and acidic residues" evidence="3">
    <location>
        <begin position="698"/>
        <end position="709"/>
    </location>
</feature>
<dbReference type="InterPro" id="IPR052574">
    <property type="entry name" value="CDIRP"/>
</dbReference>
<evidence type="ECO:0000313" key="5">
    <source>
        <dbReference type="Proteomes" id="UP000311382"/>
    </source>
</evidence>
<feature type="compositionally biased region" description="Basic and acidic residues" evidence="3">
    <location>
        <begin position="1025"/>
        <end position="1042"/>
    </location>
</feature>
<feature type="region of interest" description="Disordered" evidence="3">
    <location>
        <begin position="1163"/>
        <end position="1194"/>
    </location>
</feature>
<keyword evidence="1" id="KW-0433">Leucine-rich repeat</keyword>
<feature type="region of interest" description="Disordered" evidence="3">
    <location>
        <begin position="220"/>
        <end position="292"/>
    </location>
</feature>
<dbReference type="Proteomes" id="UP000311382">
    <property type="component" value="Unassembled WGS sequence"/>
</dbReference>
<proteinExistence type="predicted"/>
<feature type="compositionally biased region" description="Low complexity" evidence="3">
    <location>
        <begin position="244"/>
        <end position="261"/>
    </location>
</feature>
<feature type="compositionally biased region" description="Basic and acidic residues" evidence="3">
    <location>
        <begin position="1073"/>
        <end position="1084"/>
    </location>
</feature>
<feature type="compositionally biased region" description="Basic and acidic residues" evidence="3">
    <location>
        <begin position="1525"/>
        <end position="1537"/>
    </location>
</feature>
<feature type="region of interest" description="Disordered" evidence="3">
    <location>
        <begin position="310"/>
        <end position="629"/>
    </location>
</feature>
<feature type="region of interest" description="Disordered" evidence="3">
    <location>
        <begin position="1513"/>
        <end position="1546"/>
    </location>
</feature>
<feature type="compositionally biased region" description="Acidic residues" evidence="3">
    <location>
        <begin position="499"/>
        <end position="513"/>
    </location>
</feature>
<feature type="region of interest" description="Disordered" evidence="3">
    <location>
        <begin position="1061"/>
        <end position="1122"/>
    </location>
</feature>
<feature type="compositionally biased region" description="Basic and acidic residues" evidence="3">
    <location>
        <begin position="94"/>
        <end position="103"/>
    </location>
</feature>
<feature type="compositionally biased region" description="Low complexity" evidence="3">
    <location>
        <begin position="32"/>
        <end position="44"/>
    </location>
</feature>
<feature type="compositionally biased region" description="Low complexity" evidence="3">
    <location>
        <begin position="104"/>
        <end position="117"/>
    </location>
</feature>
<dbReference type="GO" id="GO:1902412">
    <property type="term" value="P:regulation of mitotic cytokinesis"/>
    <property type="evidence" value="ECO:0007669"/>
    <property type="project" value="TreeGrafter"/>
</dbReference>
<feature type="compositionally biased region" description="Basic and acidic residues" evidence="3">
    <location>
        <begin position="224"/>
        <end position="237"/>
    </location>
</feature>
<feature type="compositionally biased region" description="Polar residues" evidence="3">
    <location>
        <begin position="48"/>
        <end position="62"/>
    </location>
</feature>
<feature type="compositionally biased region" description="Low complexity" evidence="3">
    <location>
        <begin position="591"/>
        <end position="617"/>
    </location>
</feature>
<evidence type="ECO:0000256" key="1">
    <source>
        <dbReference type="ARBA" id="ARBA00022614"/>
    </source>
</evidence>
<name>A0A5C5FWM3_9BASI</name>
<dbReference type="GO" id="GO:0031028">
    <property type="term" value="P:septation initiation signaling"/>
    <property type="evidence" value="ECO:0007669"/>
    <property type="project" value="TreeGrafter"/>
</dbReference>
<sequence>MQALLLSPATRFSPDSSSSSPASPATPPPPSLDFLLLSDNNSPLGQFDTPTRTSPRQSTLRQRVSPPALDPPEPTTTSTPSWLSRELDEEWAAPDDHPAHDAHAQATSTDNSTASTTFALPSSASASASTTLLPPDHTLRPALDSAPLTSVLSTPSRTAANAAYASLPKTQPRVPSSLRHGFTASTSTAATSVVDLDADTDADADVDGTCDMSVVGLSTADNSDVSRTDDHDHDHGLDVQPQAGCGTSGDDNGDDSVGSAGTCVVNSIVERSGSGSGSGSGQGRNDEGQLAAAVRALRGPNAGLFSPAATTAEVEDAGGQQQGLEARVGPSKGGLLGLFEPPSPPVQASSHSLPKSTYPAPSLPSFTFSPPEPVPRTSWKSLPLLSPSPSPPRTDNEATPVAAPRSSSARTAPLETPTATGAGAGAAETPLQREAGGAPTGPGRRERFLKRSAPAQAPPQPQPRAAHDAHDATGDESSDDAPFVPPPQAGTTTSGSEGLSDDDEDEGDEDEREQEERDRDDLADGLGLAGPGQPGLGWSSDEDEDDEGERSSFSRDDVSLPANRGLSALPSPPPAHSSIHLGLPLPPSPRALPSSPARIPFSSPALSSVPTAAAAAAPLPPPSPLRLFQPTYDTLTRAHLAQLVDEIDDLGAHRETYLREGAPAPPQLSPAGAGDNSDEGFLGEEGEKRSAKRIRLSPRGEGRGRRRAELSILSEEPPEFDESGAGDASFVGDDDDGAAREGGGGGAGTPSHAAQQQHNRRRRAKSRSGSTSPVSARRRSTPALRRARAYTPAASVSASASASASAGSALRSSGVSLPSLPGLPFAPDSARSAGRVESSARGSPRSPGMGRSREARLDEANALMERIRVRVEEREARRLGEGSSPVFFEGGDDHEVEQSRRAVPAPRGSRPRFSRAQSTTPPSSPPPLSSSSSVASRPPPPSHFAAAASASLRSVLSSPAPLSASSSTFPAAAAAPSGAPPGSPSLALGLPPSVRAAKERGGSLGRRHFARTPIGAAGSASGKKRVGEGAGGDKGKGRESLLKKTQARRLFGTDADDAAAVTAAAQAEAEAEAAAHADSEREPDATESGTASPLASTPAPPAAASAKPHGHARHPSLTTLHPASRDTQLLLASAGASAREKGLVFDADIGRWIRTPRRVGTLGVAEETEEEEVGAAAAEKVHDDDEEEEEDPFRDFSELRSANESGVVGPAAGAVDLDALPHAGDGSGSLPRGAGVSDANVAGRSRSRSRTSAALDLSGLGITKGTPPLPAPSAVAKEEPQPSPAGACYFEELPAEVRPEEEGAAGPQLVLESEDSATWGRSAAAGKEPEAEQRFEGAAGEAAESEDDSLAETSMLGLYRAAHAALGDPAETTDEVPPPPPPAQSQPRAQAAPPATPAGVSRVSAHSVSAPTVPRSALKPARAQSAPTLAGAGTSTPLRAASEPPRAPRSVSFSDGKTSGKIEGLVVGANALVRPAMGGFGSRLKFELGGAGEEHTSSVGEGPGSLEFDEAFETQSEEDGDEDADRTVTQESVRADSEGPSVRSRGIDAALDSLARGPDDSPFGAQFGRNSLNSSVALSSTSVSPIATRPRSGSRSFTRSHSQQGNATFLTECSFGVSHDRLLQYITDVEPFEPDWEHLRSIDLSCKKAESVVRMKEFLPRLDEVNLNGNELSYLTGIPKTLRTLLVASNRLTSLTSFQHLVNIERLDLSDNQLDSVHQLACLRHLRELKLDGNQVDSLDGLAGLDSLVKLSLKGNALVKVDLARTSWSRLETLHLARNKLVEVKGVERLVSLTTLNLDHNDLASFEPAGTLTRLRVLRLCGNPIASLDVSFAPKLRTLYADSARLGNLLGTDQLRKLENLSVRDQSGGALTVSMAHVRDVKRLYLSGNPLPSSFPSEKFFNLVYLELAMCQLTSLPADFASVVPNVRVLNLDHNFVGNLSPLAGLTRLNKLSVVGARISKARPLAGVLATLAELESVDLRMNPFTLAFYPPLVPPSDSLLPSHTEHRILHPDDLPSSLSASTLADPATHSSAWQVLDTKFRRALPDAWYHRRAAYRAVVMQAVPTLVRLDGIDCTKERPRLAKRVEKLAKRAAAAAV</sequence>
<dbReference type="SMART" id="SM00369">
    <property type="entry name" value="LRR_TYP"/>
    <property type="match status" value="7"/>
</dbReference>
<evidence type="ECO:0000313" key="4">
    <source>
        <dbReference type="EMBL" id="TNY21283.1"/>
    </source>
</evidence>
<gene>
    <name evidence="4" type="ORF">DMC30DRAFT_209326</name>
</gene>
<dbReference type="InterPro" id="IPR003591">
    <property type="entry name" value="Leu-rich_rpt_typical-subtyp"/>
</dbReference>
<dbReference type="OrthoDB" id="7451790at2759"/>
<feature type="compositionally biased region" description="Polar residues" evidence="3">
    <location>
        <begin position="346"/>
        <end position="355"/>
    </location>
</feature>
<dbReference type="GO" id="GO:0061499">
    <property type="term" value="C:outer plaque of mitotic spindle pole body"/>
    <property type="evidence" value="ECO:0007669"/>
    <property type="project" value="TreeGrafter"/>
</dbReference>
<feature type="compositionally biased region" description="Basic and acidic residues" evidence="3">
    <location>
        <begin position="549"/>
        <end position="558"/>
    </location>
</feature>
<feature type="compositionally biased region" description="Low complexity" evidence="3">
    <location>
        <begin position="943"/>
        <end position="977"/>
    </location>
</feature>
<keyword evidence="5" id="KW-1185">Reference proteome</keyword>
<feature type="compositionally biased region" description="Acidic residues" evidence="3">
    <location>
        <begin position="1513"/>
        <end position="1524"/>
    </location>
</feature>
<feature type="region of interest" description="Disordered" evidence="3">
    <location>
        <begin position="1578"/>
        <end position="1603"/>
    </location>
</feature>
<evidence type="ECO:0000256" key="2">
    <source>
        <dbReference type="ARBA" id="ARBA00022737"/>
    </source>
</evidence>
<dbReference type="PANTHER" id="PTHR47566:SF1">
    <property type="entry name" value="PROTEIN NUD1"/>
    <property type="match status" value="1"/>
</dbReference>
<feature type="compositionally biased region" description="Polar residues" evidence="3">
    <location>
        <begin position="1591"/>
        <end position="1603"/>
    </location>
</feature>
<dbReference type="Pfam" id="PF13855">
    <property type="entry name" value="LRR_8"/>
    <property type="match status" value="1"/>
</dbReference>
<feature type="compositionally biased region" description="Low complexity" evidence="3">
    <location>
        <begin position="984"/>
        <end position="993"/>
    </location>
</feature>
<comment type="caution">
    <text evidence="4">The sequence shown here is derived from an EMBL/GenBank/DDBJ whole genome shotgun (WGS) entry which is preliminary data.</text>
</comment>
<dbReference type="SUPFAM" id="SSF52047">
    <property type="entry name" value="RNI-like"/>
    <property type="match status" value="1"/>
</dbReference>
<dbReference type="InterPro" id="IPR032675">
    <property type="entry name" value="LRR_dom_sf"/>
</dbReference>
<accession>A0A5C5FWM3</accession>
<dbReference type="STRING" id="5288.A0A5C5FWM3"/>
<feature type="region of interest" description="Disordered" evidence="3">
    <location>
        <begin position="1218"/>
        <end position="1463"/>
    </location>
</feature>
<evidence type="ECO:0008006" key="6">
    <source>
        <dbReference type="Google" id="ProtNLM"/>
    </source>
</evidence>
<protein>
    <recommendedName>
        <fullName evidence="6">Adenylate cyclase</fullName>
    </recommendedName>
</protein>
<feature type="compositionally biased region" description="Low complexity" evidence="3">
    <location>
        <begin position="1088"/>
        <end position="1107"/>
    </location>
</feature>
<dbReference type="InterPro" id="IPR001611">
    <property type="entry name" value="Leu-rich_rpt"/>
</dbReference>
<feature type="compositionally biased region" description="Basic residues" evidence="3">
    <location>
        <begin position="776"/>
        <end position="788"/>
    </location>
</feature>
<reference evidence="4 5" key="1">
    <citation type="submission" date="2019-03" db="EMBL/GenBank/DDBJ databases">
        <title>Rhodosporidium diobovatum UCD-FST 08-225 genome sequencing, assembly, and annotation.</title>
        <authorList>
            <person name="Fakankun I.U."/>
            <person name="Fristensky B."/>
            <person name="Levin D.B."/>
        </authorList>
    </citation>
    <scope>NUCLEOTIDE SEQUENCE [LARGE SCALE GENOMIC DNA]</scope>
    <source>
        <strain evidence="4 5">UCD-FST 08-225</strain>
    </source>
</reference>
<dbReference type="GO" id="GO:0035591">
    <property type="term" value="F:signaling adaptor activity"/>
    <property type="evidence" value="ECO:0007669"/>
    <property type="project" value="TreeGrafter"/>
</dbReference>
<feature type="compositionally biased region" description="Low complexity" evidence="3">
    <location>
        <begin position="398"/>
        <end position="430"/>
    </location>
</feature>
<dbReference type="EMBL" id="SOZI01000047">
    <property type="protein sequence ID" value="TNY21283.1"/>
    <property type="molecule type" value="Genomic_DNA"/>
</dbReference>
<organism evidence="4 5">
    <name type="scientific">Rhodotorula diobovata</name>
    <dbReference type="NCBI Taxonomy" id="5288"/>
    <lineage>
        <taxon>Eukaryota</taxon>
        <taxon>Fungi</taxon>
        <taxon>Dikarya</taxon>
        <taxon>Basidiomycota</taxon>
        <taxon>Pucciniomycotina</taxon>
        <taxon>Microbotryomycetes</taxon>
        <taxon>Sporidiobolales</taxon>
        <taxon>Sporidiobolaceae</taxon>
        <taxon>Rhodotorula</taxon>
    </lineage>
</organism>
<dbReference type="SUPFAM" id="SSF52058">
    <property type="entry name" value="L domain-like"/>
    <property type="match status" value="1"/>
</dbReference>
<dbReference type="Gene3D" id="3.80.10.10">
    <property type="entry name" value="Ribonuclease Inhibitor"/>
    <property type="match status" value="3"/>
</dbReference>
<dbReference type="PANTHER" id="PTHR47566">
    <property type="match status" value="1"/>
</dbReference>